<dbReference type="AlphaFoldDB" id="A0A163XAJ8"/>
<dbReference type="EMBL" id="LVYV01000055">
    <property type="protein sequence ID" value="KZD20653.1"/>
    <property type="molecule type" value="Genomic_DNA"/>
</dbReference>
<gene>
    <name evidence="2" type="ORF">A4A58_18130</name>
</gene>
<dbReference type="InterPro" id="IPR029063">
    <property type="entry name" value="SAM-dependent_MTases_sf"/>
</dbReference>
<dbReference type="PANTHER" id="PTHR34009">
    <property type="entry name" value="PROTEIN STAR"/>
    <property type="match status" value="1"/>
</dbReference>
<evidence type="ECO:0000313" key="2">
    <source>
        <dbReference type="EMBL" id="KZD20653.1"/>
    </source>
</evidence>
<dbReference type="GO" id="GO:0005737">
    <property type="term" value="C:cytoplasm"/>
    <property type="evidence" value="ECO:0007669"/>
    <property type="project" value="GOC"/>
</dbReference>
<name>A0A163XAJ8_9BRAD</name>
<feature type="domain" description="Methyltransferase FkbM" evidence="1">
    <location>
        <begin position="27"/>
        <end position="190"/>
    </location>
</feature>
<dbReference type="InterPro" id="IPR006342">
    <property type="entry name" value="FkbM_mtfrase"/>
</dbReference>
<sequence>MISYAQNFEDVMLARLFAGRKTGFYVDVGAADPINLSVTKWFYDLGWSGLNIEPNKQLFDRLVADRPRDINLDCGVGAMASEAEFLELDVGELSSFDPRVHENANKQGTTVASRVVKVVPLTDLLAEHCDGRTIDFLKIDVEGWELEVLKGLDLRRFRPTVILAEATVPQTRVESHAEWEPLLLSAGYVFVYFDGVNRFYLANEHVGLRHHFSIPPNTFDDFEVFPLVRAQTDAEARLNAMHELERNLIACKRDSAARLAIIQKMQRHWTWRLTHPSWLK</sequence>
<evidence type="ECO:0000259" key="1">
    <source>
        <dbReference type="Pfam" id="PF05050"/>
    </source>
</evidence>
<dbReference type="NCBIfam" id="TIGR01444">
    <property type="entry name" value="fkbM_fam"/>
    <property type="match status" value="1"/>
</dbReference>
<evidence type="ECO:0000313" key="3">
    <source>
        <dbReference type="Proteomes" id="UP000076574"/>
    </source>
</evidence>
<proteinExistence type="predicted"/>
<dbReference type="Gene3D" id="3.40.50.150">
    <property type="entry name" value="Vaccinia Virus protein VP39"/>
    <property type="match status" value="1"/>
</dbReference>
<reference evidence="2 3" key="1">
    <citation type="submission" date="2016-03" db="EMBL/GenBank/DDBJ databases">
        <title>Microsymbionts genomes from the relict species Vavilovia formosa (Stev.) Fed.</title>
        <authorList>
            <person name="Kopat V."/>
            <person name="Chirak E."/>
            <person name="Kimeklis A."/>
            <person name="Andronov E."/>
        </authorList>
    </citation>
    <scope>NUCLEOTIDE SEQUENCE [LARGE SCALE GENOMIC DNA]</scope>
    <source>
        <strain evidence="2 3">Vaf07</strain>
    </source>
</reference>
<dbReference type="STRING" id="943830.A4A58_18130"/>
<keyword evidence="3" id="KW-1185">Reference proteome</keyword>
<dbReference type="OrthoDB" id="9801609at2"/>
<organism evidence="2 3">
    <name type="scientific">Tardiphaga robiniae</name>
    <dbReference type="NCBI Taxonomy" id="943830"/>
    <lineage>
        <taxon>Bacteria</taxon>
        <taxon>Pseudomonadati</taxon>
        <taxon>Pseudomonadota</taxon>
        <taxon>Alphaproteobacteria</taxon>
        <taxon>Hyphomicrobiales</taxon>
        <taxon>Nitrobacteraceae</taxon>
        <taxon>Tardiphaga</taxon>
    </lineage>
</organism>
<dbReference type="GO" id="GO:0005886">
    <property type="term" value="C:plasma membrane"/>
    <property type="evidence" value="ECO:0007669"/>
    <property type="project" value="TreeGrafter"/>
</dbReference>
<comment type="caution">
    <text evidence="2">The sequence shown here is derived from an EMBL/GenBank/DDBJ whole genome shotgun (WGS) entry which is preliminary data.</text>
</comment>
<dbReference type="GO" id="GO:0016197">
    <property type="term" value="P:endosomal transport"/>
    <property type="evidence" value="ECO:0007669"/>
    <property type="project" value="TreeGrafter"/>
</dbReference>
<dbReference type="GO" id="GO:0006888">
    <property type="term" value="P:endoplasmic reticulum to Golgi vesicle-mediated transport"/>
    <property type="evidence" value="ECO:0007669"/>
    <property type="project" value="TreeGrafter"/>
</dbReference>
<dbReference type="Pfam" id="PF05050">
    <property type="entry name" value="Methyltransf_21"/>
    <property type="match status" value="1"/>
</dbReference>
<dbReference type="InterPro" id="IPR053202">
    <property type="entry name" value="EGF_Rcpt_Signaling_Reg"/>
</dbReference>
<protein>
    <recommendedName>
        <fullName evidence="1">Methyltransferase FkbM domain-containing protein</fullName>
    </recommendedName>
</protein>
<dbReference type="SUPFAM" id="SSF53335">
    <property type="entry name" value="S-adenosyl-L-methionine-dependent methyltransferases"/>
    <property type="match status" value="1"/>
</dbReference>
<dbReference type="Proteomes" id="UP000076574">
    <property type="component" value="Unassembled WGS sequence"/>
</dbReference>
<dbReference type="PANTHER" id="PTHR34009:SF2">
    <property type="entry name" value="PROTEIN STAR"/>
    <property type="match status" value="1"/>
</dbReference>
<dbReference type="RefSeq" id="WP_068738269.1">
    <property type="nucleotide sequence ID" value="NZ_LVYV01000055.1"/>
</dbReference>
<accession>A0A163XAJ8</accession>